<reference evidence="1 2" key="1">
    <citation type="submission" date="2024-05" db="EMBL/GenBank/DDBJ databases">
        <authorList>
            <person name="Wallberg A."/>
        </authorList>
    </citation>
    <scope>NUCLEOTIDE SEQUENCE [LARGE SCALE GENOMIC DNA]</scope>
</reference>
<evidence type="ECO:0000313" key="1">
    <source>
        <dbReference type="EMBL" id="CAL4191220.1"/>
    </source>
</evidence>
<sequence>AKNFLASYMTTTYTSLSTLTSVIPYTCYAATVPATACGARKRRALKIKSITDFDLESNLGSSLLEGTQEDAIEGDRSSAAASEKVFFTVWQSSTTSLTFTSYSTNRSFTVSILRLCTVAGQAYNLC</sequence>
<name>A0AAV2SHV5_MEGNR</name>
<protein>
    <submittedName>
        <fullName evidence="1">Uncharacterized protein</fullName>
    </submittedName>
</protein>
<comment type="caution">
    <text evidence="1">The sequence shown here is derived from an EMBL/GenBank/DDBJ whole genome shotgun (WGS) entry which is preliminary data.</text>
</comment>
<dbReference type="Proteomes" id="UP001497623">
    <property type="component" value="Unassembled WGS sequence"/>
</dbReference>
<evidence type="ECO:0000313" key="2">
    <source>
        <dbReference type="Proteomes" id="UP001497623"/>
    </source>
</evidence>
<dbReference type="EMBL" id="CAXKWB010067633">
    <property type="protein sequence ID" value="CAL4191220.1"/>
    <property type="molecule type" value="Genomic_DNA"/>
</dbReference>
<organism evidence="1 2">
    <name type="scientific">Meganyctiphanes norvegica</name>
    <name type="common">Northern krill</name>
    <name type="synonym">Thysanopoda norvegica</name>
    <dbReference type="NCBI Taxonomy" id="48144"/>
    <lineage>
        <taxon>Eukaryota</taxon>
        <taxon>Metazoa</taxon>
        <taxon>Ecdysozoa</taxon>
        <taxon>Arthropoda</taxon>
        <taxon>Crustacea</taxon>
        <taxon>Multicrustacea</taxon>
        <taxon>Malacostraca</taxon>
        <taxon>Eumalacostraca</taxon>
        <taxon>Eucarida</taxon>
        <taxon>Euphausiacea</taxon>
        <taxon>Euphausiidae</taxon>
        <taxon>Meganyctiphanes</taxon>
    </lineage>
</organism>
<keyword evidence="2" id="KW-1185">Reference proteome</keyword>
<accession>A0AAV2SHV5</accession>
<gene>
    <name evidence="1" type="ORF">MNOR_LOCUS36570</name>
</gene>
<feature type="non-terminal residue" evidence="1">
    <location>
        <position position="1"/>
    </location>
</feature>
<proteinExistence type="predicted"/>
<dbReference type="AlphaFoldDB" id="A0AAV2SHV5"/>